<dbReference type="AlphaFoldDB" id="H6Q774"/>
<dbReference type="Proteomes" id="UP000009062">
    <property type="component" value="Chromosome"/>
</dbReference>
<dbReference type="EMBL" id="CP003316">
    <property type="protein sequence ID" value="AFA38538.1"/>
    <property type="molecule type" value="Genomic_DNA"/>
</dbReference>
<dbReference type="InterPro" id="IPR018973">
    <property type="entry name" value="MZB"/>
</dbReference>
<dbReference type="InterPro" id="IPR024934">
    <property type="entry name" value="Rubredoxin-like_dom"/>
</dbReference>
<dbReference type="Pfam" id="PF09369">
    <property type="entry name" value="MZB"/>
    <property type="match status" value="1"/>
</dbReference>
<organism evidence="2 3">
    <name type="scientific">Pyrobaculum oguniense (strain DSM 13380 / JCM 10595 / TE7)</name>
    <dbReference type="NCBI Taxonomy" id="698757"/>
    <lineage>
        <taxon>Archaea</taxon>
        <taxon>Thermoproteota</taxon>
        <taxon>Thermoprotei</taxon>
        <taxon>Thermoproteales</taxon>
        <taxon>Thermoproteaceae</taxon>
        <taxon>Pyrobaculum</taxon>
    </lineage>
</organism>
<evidence type="ECO:0000313" key="3">
    <source>
        <dbReference type="Proteomes" id="UP000009062"/>
    </source>
</evidence>
<dbReference type="eggNOG" id="arCOG05047">
    <property type="taxonomic scope" value="Archaea"/>
</dbReference>
<protein>
    <recommendedName>
        <fullName evidence="1">Rubredoxin-like domain-containing protein</fullName>
    </recommendedName>
</protein>
<reference evidence="2 3" key="1">
    <citation type="journal article" date="2012" name="Stand. Genomic Sci.">
        <title>Complete genome sequence of Pyrobaculum oguniense.</title>
        <authorList>
            <person name="Bernick D.L."/>
            <person name="Karplus K."/>
            <person name="Lui L.M."/>
            <person name="Coker J.K."/>
            <person name="Murphy J.N."/>
            <person name="Chan P.P."/>
            <person name="Cozen A.E."/>
            <person name="Lowe T.M."/>
        </authorList>
    </citation>
    <scope>NUCLEOTIDE SEQUENCE [LARGE SCALE GENOMIC DNA]</scope>
    <source>
        <strain evidence="2 3">TE7</strain>
    </source>
</reference>
<evidence type="ECO:0000259" key="1">
    <source>
        <dbReference type="PROSITE" id="PS50903"/>
    </source>
</evidence>
<sequence length="460" mass="51445">MTPLERLKVLVEELTDVYNGASLGNALSRWKEWLSTDELMNKITVMNPVEGTALITQYRDGNNIVEGLEWYQCPRCGYVFKIISGDNRCPKCGATAIPLFVGVAKPERAVQPYVGARGGFALISSVAVNRGTYRLLECPLKKKRLGRGIVSRGIKSSDPQRPIMSLRAVCYVDSVRGGGREHCSYYDPASHFCTYNGGRIYFSFALPLSNTTVVPVRPSEELTKPFIVTVHSIGREEQPDGSVLLRNFKEVLSDPDLVEDVKFGEATVWELQLFYTVGPPTTSRYYRVPVLYSDIGLSSNLQYKIPGRKLVTKGLYVRLNFNALTKITEEVNKAAPIRLNEFTVVHSLSHVLLNAVVNTAGVSEEEVSESIFFTMRHREAEIVIYDNAPGGVDGVGAAVRNFPDLIYRLFYSARVCPRRCRSACRACLFSTSCTYANTRLSWIAAYRLMNWAKMDLLNKP</sequence>
<proteinExistence type="predicted"/>
<name>H6Q774_PYROT</name>
<dbReference type="STRING" id="698757.Pogu_0511"/>
<dbReference type="GO" id="GO:0005506">
    <property type="term" value="F:iron ion binding"/>
    <property type="evidence" value="ECO:0007669"/>
    <property type="project" value="InterPro"/>
</dbReference>
<dbReference type="KEGG" id="pog:Pogu_0511"/>
<feature type="domain" description="Rubredoxin-like" evidence="1">
    <location>
        <begin position="68"/>
        <end position="103"/>
    </location>
</feature>
<dbReference type="eggNOG" id="arCOG03194">
    <property type="taxonomic scope" value="Archaea"/>
</dbReference>
<keyword evidence="3" id="KW-1185">Reference proteome</keyword>
<dbReference type="CDD" id="cd00350">
    <property type="entry name" value="rubredoxin_like"/>
    <property type="match status" value="1"/>
</dbReference>
<dbReference type="PROSITE" id="PS50903">
    <property type="entry name" value="RUBREDOXIN_LIKE"/>
    <property type="match status" value="1"/>
</dbReference>
<accession>H6Q774</accession>
<evidence type="ECO:0000313" key="2">
    <source>
        <dbReference type="EMBL" id="AFA38538.1"/>
    </source>
</evidence>
<dbReference type="HOGENOM" id="CLU_595318_0_0_2"/>
<gene>
    <name evidence="2" type="ordered locus">Pogu_0511</name>
</gene>